<evidence type="ECO:0000256" key="1">
    <source>
        <dbReference type="SAM" id="MobiDB-lite"/>
    </source>
</evidence>
<protein>
    <submittedName>
        <fullName evidence="2">Uncharacterized protein</fullName>
    </submittedName>
</protein>
<feature type="region of interest" description="Disordered" evidence="1">
    <location>
        <begin position="1"/>
        <end position="43"/>
    </location>
</feature>
<accession>A0A124E247</accession>
<feature type="compositionally biased region" description="Low complexity" evidence="1">
    <location>
        <begin position="26"/>
        <end position="35"/>
    </location>
</feature>
<dbReference type="OrthoDB" id="4709217at2"/>
<reference evidence="3" key="1">
    <citation type="journal article" date="2016" name="Genome Announc.">
        <title>Draft Genome Sequences of Five Rapidly Growing Mycobacterium Species, M. thermoresistibile, M. fortuitum subsp. acetamidolyticum, M. canariasense, M. brisbanense, and M. novocastrense.</title>
        <authorList>
            <person name="Katahira K."/>
            <person name="Ogura Y."/>
            <person name="Gotoh Y."/>
            <person name="Hayashi T."/>
        </authorList>
    </citation>
    <scope>NUCLEOTIDE SEQUENCE [LARGE SCALE GENOMIC DNA]</scope>
    <source>
        <strain evidence="3">JCM15298</strain>
    </source>
</reference>
<evidence type="ECO:0000313" key="2">
    <source>
        <dbReference type="EMBL" id="GAS95703.1"/>
    </source>
</evidence>
<reference evidence="3" key="2">
    <citation type="submission" date="2016-02" db="EMBL/GenBank/DDBJ databases">
        <title>Draft genome sequence of five rapidly growing Mycobacterium species.</title>
        <authorList>
            <person name="Katahira K."/>
            <person name="Gotou Y."/>
            <person name="Iida K."/>
            <person name="Ogura Y."/>
            <person name="Hayashi T."/>
        </authorList>
    </citation>
    <scope>NUCLEOTIDE SEQUENCE [LARGE SCALE GENOMIC DNA]</scope>
    <source>
        <strain evidence="3">JCM15298</strain>
    </source>
</reference>
<dbReference type="EMBL" id="BCSY01000042">
    <property type="protein sequence ID" value="GAS95703.1"/>
    <property type="molecule type" value="Genomic_DNA"/>
</dbReference>
<keyword evidence="3" id="KW-1185">Reference proteome</keyword>
<sequence>MIDPRLQALLDSTAPAPDDAADRAAETAAEAAGGRPSDEAQARRHSLIDLAAEHNPQIAPIAEAAKSEIRMGADGTLIVSPALRAAMRALVPGRDKAPTDGTHRSIGEWLSADNAAAAPVTETSPYFTVSHWHWLAATGKVRRMPAELGPTFPHLLTSEAQITHDLTAWGALDPQGRLTAEAEAMFGAVTGHANLTVYGTVLLYAQRRARAQVPPELKQFGLEAAVRDVPRVTFVIGLTTREVVCALVNNISVVFTRRLRRADEATDAASAILELLNPDGGWPAYPLPRPIVLPAAVVDELAGDKAAAALFDADVDTDVDADAFADDTAARERTRAATTRLLRAAKTPAASQTAIAEIAASTTHALAQITVSTSNVDVPRGDPGALALVFLRGKGIVASYPTSSGKFRRITYTSGNATGITHGINALIDAYNGG</sequence>
<proteinExistence type="predicted"/>
<dbReference type="STRING" id="228230.RMCC_2669"/>
<gene>
    <name evidence="2" type="ORF">RMCC_2669</name>
</gene>
<evidence type="ECO:0000313" key="3">
    <source>
        <dbReference type="Proteomes" id="UP000069443"/>
    </source>
</evidence>
<name>A0A124E247_MYCCR</name>
<comment type="caution">
    <text evidence="2">The sequence shown here is derived from an EMBL/GenBank/DDBJ whole genome shotgun (WGS) entry which is preliminary data.</text>
</comment>
<organism evidence="2 3">
    <name type="scientific">Mycolicibacterium canariasense</name>
    <name type="common">Mycobacterium canariasense</name>
    <dbReference type="NCBI Taxonomy" id="228230"/>
    <lineage>
        <taxon>Bacteria</taxon>
        <taxon>Bacillati</taxon>
        <taxon>Actinomycetota</taxon>
        <taxon>Actinomycetes</taxon>
        <taxon>Mycobacteriales</taxon>
        <taxon>Mycobacteriaceae</taxon>
        <taxon>Mycolicibacterium</taxon>
    </lineage>
</organism>
<dbReference type="RefSeq" id="WP_051558470.1">
    <property type="nucleotide sequence ID" value="NZ_BCSY01000042.1"/>
</dbReference>
<dbReference type="AlphaFoldDB" id="A0A124E247"/>
<dbReference type="Proteomes" id="UP000069443">
    <property type="component" value="Unassembled WGS sequence"/>
</dbReference>